<keyword evidence="3" id="KW-0804">Transcription</keyword>
<evidence type="ECO:0000256" key="2">
    <source>
        <dbReference type="ARBA" id="ARBA00023125"/>
    </source>
</evidence>
<dbReference type="InterPro" id="IPR014710">
    <property type="entry name" value="RmlC-like_jellyroll"/>
</dbReference>
<dbReference type="SUPFAM" id="SSF46689">
    <property type="entry name" value="Homeodomain-like"/>
    <property type="match status" value="1"/>
</dbReference>
<evidence type="ECO:0000256" key="1">
    <source>
        <dbReference type="ARBA" id="ARBA00023015"/>
    </source>
</evidence>
<proteinExistence type="predicted"/>
<reference evidence="6 8" key="3">
    <citation type="submission" date="2024-08" db="EMBL/GenBank/DDBJ databases">
        <authorList>
            <person name="Wei W."/>
        </authorList>
    </citation>
    <scope>NUCLEOTIDE SEQUENCE [LARGE SCALE GENOMIC DNA]</scope>
    <source>
        <strain evidence="6 8">XU2</strain>
    </source>
</reference>
<dbReference type="Pfam" id="PF02311">
    <property type="entry name" value="AraC_binding"/>
    <property type="match status" value="1"/>
</dbReference>
<dbReference type="Proteomes" id="UP001570846">
    <property type="component" value="Unassembled WGS sequence"/>
</dbReference>
<dbReference type="InterPro" id="IPR003313">
    <property type="entry name" value="AraC-bd"/>
</dbReference>
<dbReference type="SUPFAM" id="SSF51215">
    <property type="entry name" value="Regulatory protein AraC"/>
    <property type="match status" value="1"/>
</dbReference>
<dbReference type="SMART" id="SM00342">
    <property type="entry name" value="HTH_ARAC"/>
    <property type="match status" value="1"/>
</dbReference>
<dbReference type="PROSITE" id="PS01124">
    <property type="entry name" value="HTH_ARAC_FAMILY_2"/>
    <property type="match status" value="1"/>
</dbReference>
<dbReference type="InterPro" id="IPR037923">
    <property type="entry name" value="HTH-like"/>
</dbReference>
<dbReference type="GO" id="GO:0043565">
    <property type="term" value="F:sequence-specific DNA binding"/>
    <property type="evidence" value="ECO:0007669"/>
    <property type="project" value="InterPro"/>
</dbReference>
<dbReference type="InterPro" id="IPR009057">
    <property type="entry name" value="Homeodomain-like_sf"/>
</dbReference>
<dbReference type="GO" id="GO:0003700">
    <property type="term" value="F:DNA-binding transcription factor activity"/>
    <property type="evidence" value="ECO:0007669"/>
    <property type="project" value="InterPro"/>
</dbReference>
<dbReference type="RefSeq" id="WP_149098638.1">
    <property type="nucleotide sequence ID" value="NZ_BMMG01000003.1"/>
</dbReference>
<sequence>MSKEHLPIYQIQDFHAQAQKERYFYFSTFAAHLQEHLFIREPHKHNFYIIIFITQGTGTHTIDFKKYEVRENMAFFLVPGQVHSWELSEDADGFVVFFTQEFYQTVSPTLKLSGFPFFNALLHTPFLPMAQEEALKVFPTFRRLQEEYQNQALMRQEALGCYLDLLLIHLSRLYQAEGNEMEVLRGELSLLQSLEGLLEKHYKEHLPVTFYADQLHVTPKHLTNICKRSLGKTTTDLIQERAVLEAQRLLVHSELTSSQIAAELGYFDNHYFFRFFKKHTECTPEQFRSRHR</sequence>
<dbReference type="EMBL" id="VKKZ01000020">
    <property type="protein sequence ID" value="KAA6434696.1"/>
    <property type="molecule type" value="Genomic_DNA"/>
</dbReference>
<dbReference type="OrthoDB" id="9793451at2"/>
<organism evidence="5 7">
    <name type="scientific">Rufibacter glacialis</name>
    <dbReference type="NCBI Taxonomy" id="1259555"/>
    <lineage>
        <taxon>Bacteria</taxon>
        <taxon>Pseudomonadati</taxon>
        <taxon>Bacteroidota</taxon>
        <taxon>Cytophagia</taxon>
        <taxon>Cytophagales</taxon>
        <taxon>Hymenobacteraceae</taxon>
        <taxon>Rufibacter</taxon>
    </lineage>
</organism>
<reference evidence="5 7" key="2">
    <citation type="submission" date="2019-09" db="EMBL/GenBank/DDBJ databases">
        <title>A bacterium isolated from glacier soil.</title>
        <authorList>
            <person name="Liu Q."/>
        </authorList>
    </citation>
    <scope>NUCLEOTIDE SEQUENCE [LARGE SCALE GENOMIC DNA]</scope>
    <source>
        <strain evidence="5 7">MDT1-10-3</strain>
    </source>
</reference>
<reference evidence="5 7" key="1">
    <citation type="submission" date="2019-07" db="EMBL/GenBank/DDBJ databases">
        <authorList>
            <person name="Qu J.-H."/>
        </authorList>
    </citation>
    <scope>NUCLEOTIDE SEQUENCE [LARGE SCALE GENOMIC DNA]</scope>
    <source>
        <strain evidence="5 7">MDT1-10-3</strain>
    </source>
</reference>
<evidence type="ECO:0000313" key="5">
    <source>
        <dbReference type="EMBL" id="KAA6434696.1"/>
    </source>
</evidence>
<feature type="domain" description="HTH araC/xylS-type" evidence="4">
    <location>
        <begin position="192"/>
        <end position="290"/>
    </location>
</feature>
<evidence type="ECO:0000256" key="3">
    <source>
        <dbReference type="ARBA" id="ARBA00023163"/>
    </source>
</evidence>
<keyword evidence="8" id="KW-1185">Reference proteome</keyword>
<dbReference type="AlphaFoldDB" id="A0A5M8QIT7"/>
<gene>
    <name evidence="6" type="ORF">ACD591_04935</name>
    <name evidence="5" type="ORF">FOE74_10990</name>
</gene>
<evidence type="ECO:0000313" key="6">
    <source>
        <dbReference type="EMBL" id="MFA1770627.1"/>
    </source>
</evidence>
<dbReference type="PANTHER" id="PTHR43280">
    <property type="entry name" value="ARAC-FAMILY TRANSCRIPTIONAL REGULATOR"/>
    <property type="match status" value="1"/>
</dbReference>
<dbReference type="Gene3D" id="2.60.120.10">
    <property type="entry name" value="Jelly Rolls"/>
    <property type="match status" value="1"/>
</dbReference>
<evidence type="ECO:0000313" key="7">
    <source>
        <dbReference type="Proteomes" id="UP000323866"/>
    </source>
</evidence>
<keyword evidence="2" id="KW-0238">DNA-binding</keyword>
<dbReference type="InterPro" id="IPR018060">
    <property type="entry name" value="HTH_AraC"/>
</dbReference>
<evidence type="ECO:0000313" key="8">
    <source>
        <dbReference type="Proteomes" id="UP001570846"/>
    </source>
</evidence>
<dbReference type="Pfam" id="PF12833">
    <property type="entry name" value="HTH_18"/>
    <property type="match status" value="1"/>
</dbReference>
<dbReference type="Proteomes" id="UP000323866">
    <property type="component" value="Unassembled WGS sequence"/>
</dbReference>
<dbReference type="PANTHER" id="PTHR43280:SF32">
    <property type="entry name" value="TRANSCRIPTIONAL REGULATORY PROTEIN"/>
    <property type="match status" value="1"/>
</dbReference>
<protein>
    <submittedName>
        <fullName evidence="5">Helix-turn-helix domain-containing protein</fullName>
    </submittedName>
    <submittedName>
        <fullName evidence="6">Helix-turn-helix transcriptional regulator</fullName>
    </submittedName>
</protein>
<dbReference type="EMBL" id="JBGOGF010000002">
    <property type="protein sequence ID" value="MFA1770627.1"/>
    <property type="molecule type" value="Genomic_DNA"/>
</dbReference>
<dbReference type="Gene3D" id="1.10.10.60">
    <property type="entry name" value="Homeodomain-like"/>
    <property type="match status" value="1"/>
</dbReference>
<evidence type="ECO:0000259" key="4">
    <source>
        <dbReference type="PROSITE" id="PS01124"/>
    </source>
</evidence>
<name>A0A5M8QIT7_9BACT</name>
<keyword evidence="1" id="KW-0805">Transcription regulation</keyword>
<accession>A0A5M8QIT7</accession>
<comment type="caution">
    <text evidence="5">The sequence shown here is derived from an EMBL/GenBank/DDBJ whole genome shotgun (WGS) entry which is preliminary data.</text>
</comment>